<dbReference type="SUPFAM" id="SSF161098">
    <property type="entry name" value="MetI-like"/>
    <property type="match status" value="2"/>
</dbReference>
<feature type="transmembrane region" description="Helical" evidence="8">
    <location>
        <begin position="468"/>
        <end position="489"/>
    </location>
</feature>
<accession>A0ABS2MI95</accession>
<feature type="transmembrane region" description="Helical" evidence="8">
    <location>
        <begin position="390"/>
        <end position="406"/>
    </location>
</feature>
<dbReference type="Gene3D" id="1.10.3720.10">
    <property type="entry name" value="MetI-like"/>
    <property type="match status" value="2"/>
</dbReference>
<dbReference type="Pfam" id="PF00528">
    <property type="entry name" value="BPD_transp_1"/>
    <property type="match status" value="2"/>
</dbReference>
<dbReference type="InterPro" id="IPR035906">
    <property type="entry name" value="MetI-like_sf"/>
</dbReference>
<dbReference type="PROSITE" id="PS50928">
    <property type="entry name" value="ABC_TM1"/>
    <property type="match status" value="2"/>
</dbReference>
<dbReference type="EMBL" id="JAFBDH010000002">
    <property type="protein sequence ID" value="MBM7549742.1"/>
    <property type="molecule type" value="Genomic_DNA"/>
</dbReference>
<feature type="transmembrane region" description="Helical" evidence="8">
    <location>
        <begin position="131"/>
        <end position="154"/>
    </location>
</feature>
<dbReference type="RefSeq" id="WP_205051430.1">
    <property type="nucleotide sequence ID" value="NZ_JAFBDH010000002.1"/>
</dbReference>
<evidence type="ECO:0000256" key="2">
    <source>
        <dbReference type="ARBA" id="ARBA00022448"/>
    </source>
</evidence>
<keyword evidence="2 8" id="KW-0813">Transport</keyword>
<evidence type="ECO:0000256" key="5">
    <source>
        <dbReference type="ARBA" id="ARBA00022692"/>
    </source>
</evidence>
<feature type="transmembrane region" description="Helical" evidence="8">
    <location>
        <begin position="412"/>
        <end position="433"/>
    </location>
</feature>
<keyword evidence="11" id="KW-1185">Reference proteome</keyword>
<evidence type="ECO:0000259" key="9">
    <source>
        <dbReference type="PROSITE" id="PS50928"/>
    </source>
</evidence>
<gene>
    <name evidence="10" type="ORF">JOD41_000464</name>
</gene>
<organism evidence="10 11">
    <name type="scientific">Peptoniphilus gorbachii</name>
    <dbReference type="NCBI Taxonomy" id="411567"/>
    <lineage>
        <taxon>Bacteria</taxon>
        <taxon>Bacillati</taxon>
        <taxon>Bacillota</taxon>
        <taxon>Tissierellia</taxon>
        <taxon>Tissierellales</taxon>
        <taxon>Peptoniphilaceae</taxon>
        <taxon>Peptoniphilus</taxon>
    </lineage>
</organism>
<dbReference type="CDD" id="cd06261">
    <property type="entry name" value="TM_PBP2"/>
    <property type="match status" value="2"/>
</dbReference>
<sequence>MKKDKALDYLIAIVVLFVFVIPFVKLFIRSFGGDGLIINYSKIFSDKRIIKGIINTFIIGITSSFLTLIVGSYLAFIIAYTNIRFKSILKILVYLPFIVPSYIMTLAWTNITSSVGIVTKLLTALGLKPINLYSMGGIIFLMIVCYTPFVYLSVYRSLIKVPQSHEYASKLLNYGSFETFKNINLKQITPTLVSTFVLVFLSSLDNFSIPAFLGVPAGISVLSTLIYEKTISISTGGFTDPAVLSALLFIISVSVSGIESSIINRSRTGKDSSEDTNIRYIFKPSDRKIIEVLTFVIFIFINIVPIGFMIYSSLVANYVSGFSFSNFNLNNYRLLFSISSIKMSITNSISYAIITVIVCGVLSIIYAYLKWKKKFSISISLLEKATSISYSLPGMVLALSMIFHWAKPIPGLNIGFYASPIIILIAYVSRFLIIDMKSAYQGFSSISSSLEYAADLSNGSKFKKWTKIFLPLIYRYILTSSLLIFVYSLSELSLSAILSGPFTKTIGLFIFNLQQSGDYNLAYAMSTLVLIILLIMYILMEKINAGGKNELKN</sequence>
<protein>
    <submittedName>
        <fullName evidence="10">Iron(III) transport system permease protein</fullName>
    </submittedName>
</protein>
<comment type="caution">
    <text evidence="10">The sequence shown here is derived from an EMBL/GenBank/DDBJ whole genome shotgun (WGS) entry which is preliminary data.</text>
</comment>
<evidence type="ECO:0000256" key="3">
    <source>
        <dbReference type="ARBA" id="ARBA00022475"/>
    </source>
</evidence>
<keyword evidence="5 8" id="KW-0812">Transmembrane</keyword>
<dbReference type="InterPro" id="IPR000515">
    <property type="entry name" value="MetI-like"/>
</dbReference>
<evidence type="ECO:0000256" key="7">
    <source>
        <dbReference type="ARBA" id="ARBA00023136"/>
    </source>
</evidence>
<dbReference type="PANTHER" id="PTHR43357:SF3">
    <property type="entry name" value="FE(3+)-TRANSPORT SYSTEM PERMEASE PROTEIN FBPB 2"/>
    <property type="match status" value="1"/>
</dbReference>
<evidence type="ECO:0000313" key="10">
    <source>
        <dbReference type="EMBL" id="MBM7549742.1"/>
    </source>
</evidence>
<keyword evidence="6 8" id="KW-1133">Transmembrane helix</keyword>
<feature type="transmembrane region" description="Helical" evidence="8">
    <location>
        <begin position="521"/>
        <end position="540"/>
    </location>
</feature>
<name>A0ABS2MI95_9FIRM</name>
<evidence type="ECO:0000313" key="11">
    <source>
        <dbReference type="Proteomes" id="UP000720595"/>
    </source>
</evidence>
<feature type="domain" description="ABC transmembrane type-1" evidence="9">
    <location>
        <begin position="53"/>
        <end position="259"/>
    </location>
</feature>
<feature type="transmembrane region" description="Helical" evidence="8">
    <location>
        <begin position="242"/>
        <end position="263"/>
    </location>
</feature>
<evidence type="ECO:0000256" key="8">
    <source>
        <dbReference type="RuleBase" id="RU363032"/>
    </source>
</evidence>
<keyword evidence="4" id="KW-0997">Cell inner membrane</keyword>
<proteinExistence type="inferred from homology"/>
<feature type="transmembrane region" description="Helical" evidence="8">
    <location>
        <begin position="48"/>
        <end position="79"/>
    </location>
</feature>
<dbReference type="Proteomes" id="UP000720595">
    <property type="component" value="Unassembled WGS sequence"/>
</dbReference>
<evidence type="ECO:0000256" key="4">
    <source>
        <dbReference type="ARBA" id="ARBA00022519"/>
    </source>
</evidence>
<evidence type="ECO:0000256" key="1">
    <source>
        <dbReference type="ARBA" id="ARBA00004429"/>
    </source>
</evidence>
<feature type="transmembrane region" description="Helical" evidence="8">
    <location>
        <begin position="7"/>
        <end position="28"/>
    </location>
</feature>
<feature type="transmembrane region" description="Helical" evidence="8">
    <location>
        <begin position="91"/>
        <end position="111"/>
    </location>
</feature>
<comment type="subcellular location">
    <subcellularLocation>
        <location evidence="1">Cell inner membrane</location>
        <topology evidence="1">Multi-pass membrane protein</topology>
    </subcellularLocation>
    <subcellularLocation>
        <location evidence="8">Cell membrane</location>
        <topology evidence="8">Multi-pass membrane protein</topology>
    </subcellularLocation>
</comment>
<feature type="domain" description="ABC transmembrane type-1" evidence="9">
    <location>
        <begin position="345"/>
        <end position="540"/>
    </location>
</feature>
<reference evidence="10 11" key="1">
    <citation type="submission" date="2021-01" db="EMBL/GenBank/DDBJ databases">
        <title>Genomic Encyclopedia of Type Strains, Phase IV (KMG-IV): sequencing the most valuable type-strain genomes for metagenomic binning, comparative biology and taxonomic classification.</title>
        <authorList>
            <person name="Goeker M."/>
        </authorList>
    </citation>
    <scope>NUCLEOTIDE SEQUENCE [LARGE SCALE GENOMIC DNA]</scope>
    <source>
        <strain evidence="10 11">DSM 21461</strain>
    </source>
</reference>
<keyword evidence="7 8" id="KW-0472">Membrane</keyword>
<keyword evidence="3" id="KW-1003">Cell membrane</keyword>
<comment type="similarity">
    <text evidence="8">Belongs to the binding-protein-dependent transport system permease family.</text>
</comment>
<feature type="transmembrane region" description="Helical" evidence="8">
    <location>
        <begin position="349"/>
        <end position="369"/>
    </location>
</feature>
<feature type="transmembrane region" description="Helical" evidence="8">
    <location>
        <begin position="196"/>
        <end position="222"/>
    </location>
</feature>
<feature type="transmembrane region" description="Helical" evidence="8">
    <location>
        <begin position="289"/>
        <end position="311"/>
    </location>
</feature>
<dbReference type="PANTHER" id="PTHR43357">
    <property type="entry name" value="INNER MEMBRANE ABC TRANSPORTER PERMEASE PROTEIN YDCV"/>
    <property type="match status" value="1"/>
</dbReference>
<evidence type="ECO:0000256" key="6">
    <source>
        <dbReference type="ARBA" id="ARBA00022989"/>
    </source>
</evidence>